<accession>A0A9N9J640</accession>
<keyword evidence="2" id="KW-1185">Reference proteome</keyword>
<protein>
    <submittedName>
        <fullName evidence="1">7183_t:CDS:1</fullName>
    </submittedName>
</protein>
<feature type="non-terminal residue" evidence="1">
    <location>
        <position position="1"/>
    </location>
</feature>
<sequence length="99" mass="11425">TNFQFVVISMVVDVIEQVLKDLSACYLHSALTFNRVWSQAAIPLKGIGKKSTQFSVHKDQPLYDYPIFIRELNYTNLLACEKSYKRVRKVEAILQTLTE</sequence>
<dbReference type="OrthoDB" id="2370376at2759"/>
<dbReference type="EMBL" id="CAJVPQ010023925">
    <property type="protein sequence ID" value="CAG8763785.1"/>
    <property type="molecule type" value="Genomic_DNA"/>
</dbReference>
<proteinExistence type="predicted"/>
<evidence type="ECO:0000313" key="1">
    <source>
        <dbReference type="EMBL" id="CAG8763785.1"/>
    </source>
</evidence>
<reference evidence="1" key="1">
    <citation type="submission" date="2021-06" db="EMBL/GenBank/DDBJ databases">
        <authorList>
            <person name="Kallberg Y."/>
            <person name="Tangrot J."/>
            <person name="Rosling A."/>
        </authorList>
    </citation>
    <scope>NUCLEOTIDE SEQUENCE</scope>
    <source>
        <strain evidence="1">UK204</strain>
    </source>
</reference>
<dbReference type="AlphaFoldDB" id="A0A9N9J640"/>
<name>A0A9N9J640_9GLOM</name>
<organism evidence="1 2">
    <name type="scientific">Funneliformis caledonium</name>
    <dbReference type="NCBI Taxonomy" id="1117310"/>
    <lineage>
        <taxon>Eukaryota</taxon>
        <taxon>Fungi</taxon>
        <taxon>Fungi incertae sedis</taxon>
        <taxon>Mucoromycota</taxon>
        <taxon>Glomeromycotina</taxon>
        <taxon>Glomeromycetes</taxon>
        <taxon>Glomerales</taxon>
        <taxon>Glomeraceae</taxon>
        <taxon>Funneliformis</taxon>
    </lineage>
</organism>
<evidence type="ECO:0000313" key="2">
    <source>
        <dbReference type="Proteomes" id="UP000789570"/>
    </source>
</evidence>
<feature type="non-terminal residue" evidence="1">
    <location>
        <position position="99"/>
    </location>
</feature>
<gene>
    <name evidence="1" type="ORF">FCALED_LOCUS17092</name>
</gene>
<dbReference type="Proteomes" id="UP000789570">
    <property type="component" value="Unassembled WGS sequence"/>
</dbReference>
<comment type="caution">
    <text evidence="1">The sequence shown here is derived from an EMBL/GenBank/DDBJ whole genome shotgun (WGS) entry which is preliminary data.</text>
</comment>